<dbReference type="Pfam" id="PF05488">
    <property type="entry name" value="PAAR_motif"/>
    <property type="match status" value="1"/>
</dbReference>
<dbReference type="Proteomes" id="UP000199110">
    <property type="component" value="Unassembled WGS sequence"/>
</dbReference>
<sequence>MLPIARLGDKHMCPAHGPNMIVSGGTALVDGRPIARVGDKTMCGAIIIEGSSMGTDDGKPVAYLGCKTNHGGVIVEGSPMHLIKP</sequence>
<dbReference type="STRING" id="390807.SAMN04488095_3798"/>
<reference evidence="1 2" key="1">
    <citation type="submission" date="2016-10" db="EMBL/GenBank/DDBJ databases">
        <authorList>
            <person name="de Groot N.N."/>
        </authorList>
    </citation>
    <scope>NUCLEOTIDE SEQUENCE [LARGE SCALE GENOMIC DNA]</scope>
    <source>
        <strain evidence="1 2">DSM 19073</strain>
    </source>
</reference>
<dbReference type="RefSeq" id="WP_092784859.1">
    <property type="nucleotide sequence ID" value="NZ_FORA01000008.1"/>
</dbReference>
<keyword evidence="2" id="KW-1185">Reference proteome</keyword>
<dbReference type="Gene3D" id="2.60.200.60">
    <property type="match status" value="1"/>
</dbReference>
<proteinExistence type="predicted"/>
<dbReference type="AlphaFoldDB" id="A0A1I3ULE9"/>
<dbReference type="InterPro" id="IPR008727">
    <property type="entry name" value="PAAR_motif"/>
</dbReference>
<evidence type="ECO:0000313" key="2">
    <source>
        <dbReference type="Proteomes" id="UP000199110"/>
    </source>
</evidence>
<gene>
    <name evidence="1" type="ORF">SAMN04488095_3798</name>
</gene>
<accession>A0A1I3ULE9</accession>
<name>A0A1I3ULE9_9RHOB</name>
<protein>
    <submittedName>
        <fullName evidence="1">Zn-binding Pro-Ala-Ala-Arg (PAAR) domain-containing protein, incolved in TypeVI secretion</fullName>
    </submittedName>
</protein>
<evidence type="ECO:0000313" key="1">
    <source>
        <dbReference type="EMBL" id="SFJ83742.1"/>
    </source>
</evidence>
<dbReference type="CDD" id="cd14743">
    <property type="entry name" value="PAAR_CT_1"/>
    <property type="match status" value="1"/>
</dbReference>
<dbReference type="EMBL" id="FORA01000008">
    <property type="protein sequence ID" value="SFJ83742.1"/>
    <property type="molecule type" value="Genomic_DNA"/>
</dbReference>
<organism evidence="1 2">
    <name type="scientific">Jannaschia pohangensis</name>
    <dbReference type="NCBI Taxonomy" id="390807"/>
    <lineage>
        <taxon>Bacteria</taxon>
        <taxon>Pseudomonadati</taxon>
        <taxon>Pseudomonadota</taxon>
        <taxon>Alphaproteobacteria</taxon>
        <taxon>Rhodobacterales</taxon>
        <taxon>Roseobacteraceae</taxon>
        <taxon>Jannaschia</taxon>
    </lineage>
</organism>
<dbReference type="OrthoDB" id="197187at2"/>